<gene>
    <name evidence="6" type="ORF">FHU40_002272</name>
</gene>
<protein>
    <submittedName>
        <fullName evidence="6">Alkanesulfonate monooxygenase SsuD/methylene tetrahydromethanopterin reductase-like flavin-dependent oxidoreductase (Luciferase family)</fullName>
    </submittedName>
</protein>
<dbReference type="PANTHER" id="PTHR42847:SF4">
    <property type="entry name" value="ALKANESULFONATE MONOOXYGENASE-RELATED"/>
    <property type="match status" value="1"/>
</dbReference>
<keyword evidence="4 6" id="KW-0503">Monooxygenase</keyword>
<evidence type="ECO:0000313" key="7">
    <source>
        <dbReference type="Proteomes" id="UP000589626"/>
    </source>
</evidence>
<dbReference type="RefSeq" id="WP_183592423.1">
    <property type="nucleotide sequence ID" value="NZ_JACHWR010000002.1"/>
</dbReference>
<dbReference type="InterPro" id="IPR011251">
    <property type="entry name" value="Luciferase-like_dom"/>
</dbReference>
<evidence type="ECO:0000256" key="1">
    <source>
        <dbReference type="ARBA" id="ARBA00022630"/>
    </source>
</evidence>
<keyword evidence="1" id="KW-0285">Flavoprotein</keyword>
<dbReference type="SUPFAM" id="SSF51679">
    <property type="entry name" value="Bacterial luciferase-like"/>
    <property type="match status" value="1"/>
</dbReference>
<accession>A0A7W4Z0M5</accession>
<dbReference type="PANTHER" id="PTHR42847">
    <property type="entry name" value="ALKANESULFONATE MONOOXYGENASE"/>
    <property type="match status" value="1"/>
</dbReference>
<dbReference type="GO" id="GO:0046306">
    <property type="term" value="P:alkanesulfonate catabolic process"/>
    <property type="evidence" value="ECO:0007669"/>
    <property type="project" value="TreeGrafter"/>
</dbReference>
<evidence type="ECO:0000256" key="3">
    <source>
        <dbReference type="ARBA" id="ARBA00023002"/>
    </source>
</evidence>
<keyword evidence="7" id="KW-1185">Reference proteome</keyword>
<dbReference type="GO" id="GO:0008726">
    <property type="term" value="F:alkanesulfonate monooxygenase activity"/>
    <property type="evidence" value="ECO:0007669"/>
    <property type="project" value="TreeGrafter"/>
</dbReference>
<dbReference type="EMBL" id="JACHWR010000002">
    <property type="protein sequence ID" value="MBB3042454.1"/>
    <property type="molecule type" value="Genomic_DNA"/>
</dbReference>
<evidence type="ECO:0000256" key="4">
    <source>
        <dbReference type="ARBA" id="ARBA00023033"/>
    </source>
</evidence>
<comment type="caution">
    <text evidence="6">The sequence shown here is derived from an EMBL/GenBank/DDBJ whole genome shotgun (WGS) entry which is preliminary data.</text>
</comment>
<keyword evidence="3" id="KW-0560">Oxidoreductase</keyword>
<dbReference type="AlphaFoldDB" id="A0A7W4Z0M5"/>
<feature type="domain" description="Luciferase-like" evidence="5">
    <location>
        <begin position="20"/>
        <end position="223"/>
    </location>
</feature>
<dbReference type="Pfam" id="PF00296">
    <property type="entry name" value="Bac_luciferase"/>
    <property type="match status" value="1"/>
</dbReference>
<dbReference type="Gene3D" id="3.20.20.30">
    <property type="entry name" value="Luciferase-like domain"/>
    <property type="match status" value="1"/>
</dbReference>
<keyword evidence="2" id="KW-0288">FMN</keyword>
<dbReference type="Proteomes" id="UP000589626">
    <property type="component" value="Unassembled WGS sequence"/>
</dbReference>
<reference evidence="6 7" key="1">
    <citation type="submission" date="2020-08" db="EMBL/GenBank/DDBJ databases">
        <title>Sequencing the genomes of 1000 actinobacteria strains.</title>
        <authorList>
            <person name="Klenk H.-P."/>
        </authorList>
    </citation>
    <scope>NUCLEOTIDE SEQUENCE [LARGE SCALE GENOMIC DNA]</scope>
    <source>
        <strain evidence="6 7">DSM 105498</strain>
    </source>
</reference>
<proteinExistence type="predicted"/>
<dbReference type="InterPro" id="IPR050172">
    <property type="entry name" value="SsuD_RutA_monooxygenase"/>
</dbReference>
<sequence>MRYGAHLPLVDLDGRGWPVSSLPSYARVADELGFTTLAANDHLVFQRPWLDGIVALASVVGASGDLDLATTVALPAVRGPAALAKAAAALDVLSGGRLVLGLGAGSSRADHAAVGADFDRRWSRFEEAVRAVRSHLGIDDGAAALEPRPVRPGGPPIWIASWGSPAGLRRVARLGDGWLASAYNTTPTELARGRALVAERAGRRLPCTVATLWTWVTDDERERGDRVARLADVLGRPERELAGRVLVGPPEPCAELLSAYAAAGADLVLVWPLADHERQLERVMRDVAPHVRHGVLP</sequence>
<name>A0A7W4Z0M5_9ACTN</name>
<evidence type="ECO:0000259" key="5">
    <source>
        <dbReference type="Pfam" id="PF00296"/>
    </source>
</evidence>
<organism evidence="6 7">
    <name type="scientific">Nocardioides soli</name>
    <dbReference type="NCBI Taxonomy" id="1036020"/>
    <lineage>
        <taxon>Bacteria</taxon>
        <taxon>Bacillati</taxon>
        <taxon>Actinomycetota</taxon>
        <taxon>Actinomycetes</taxon>
        <taxon>Propionibacteriales</taxon>
        <taxon>Nocardioidaceae</taxon>
        <taxon>Nocardioides</taxon>
    </lineage>
</organism>
<evidence type="ECO:0000256" key="2">
    <source>
        <dbReference type="ARBA" id="ARBA00022643"/>
    </source>
</evidence>
<dbReference type="InterPro" id="IPR036661">
    <property type="entry name" value="Luciferase-like_sf"/>
</dbReference>
<evidence type="ECO:0000313" key="6">
    <source>
        <dbReference type="EMBL" id="MBB3042454.1"/>
    </source>
</evidence>